<evidence type="ECO:0000259" key="2">
    <source>
        <dbReference type="PROSITE" id="PS51782"/>
    </source>
</evidence>
<feature type="domain" description="LysM" evidence="2">
    <location>
        <begin position="34"/>
        <end position="82"/>
    </location>
</feature>
<keyword evidence="4" id="KW-1185">Reference proteome</keyword>
<dbReference type="PANTHER" id="PTHR34700">
    <property type="entry name" value="POTASSIUM BINDING PROTEIN KBP"/>
    <property type="match status" value="1"/>
</dbReference>
<protein>
    <submittedName>
        <fullName evidence="3">LysM peptidoglycan-binding domain-containing protein</fullName>
    </submittedName>
</protein>
<dbReference type="AlphaFoldDB" id="A0A418XZC9"/>
<proteinExistence type="predicted"/>
<comment type="caution">
    <text evidence="3">The sequence shown here is derived from an EMBL/GenBank/DDBJ whole genome shotgun (WGS) entry which is preliminary data.</text>
</comment>
<name>A0A418XZC9_9GAMM</name>
<dbReference type="InterPro" id="IPR052196">
    <property type="entry name" value="Bact_Kbp"/>
</dbReference>
<dbReference type="OrthoDB" id="9765158at2"/>
<gene>
    <name evidence="3" type="ORF">D4A39_07860</name>
</gene>
<evidence type="ECO:0000313" key="3">
    <source>
        <dbReference type="EMBL" id="RJG18378.1"/>
    </source>
</evidence>
<dbReference type="Proteomes" id="UP000283734">
    <property type="component" value="Unassembled WGS sequence"/>
</dbReference>
<dbReference type="PROSITE" id="PS51782">
    <property type="entry name" value="LYSM"/>
    <property type="match status" value="1"/>
</dbReference>
<dbReference type="EMBL" id="QYYA01000002">
    <property type="protein sequence ID" value="RJG18378.1"/>
    <property type="molecule type" value="Genomic_DNA"/>
</dbReference>
<feature type="signal peptide" evidence="1">
    <location>
        <begin position="1"/>
        <end position="24"/>
    </location>
</feature>
<dbReference type="InterPro" id="IPR036779">
    <property type="entry name" value="LysM_dom_sf"/>
</dbReference>
<accession>A0A418XZC9</accession>
<feature type="chain" id="PRO_5019111871" evidence="1">
    <location>
        <begin position="25"/>
        <end position="357"/>
    </location>
</feature>
<keyword evidence="1" id="KW-0732">Signal</keyword>
<organism evidence="3 4">
    <name type="scientific">Alcanivorax profundi</name>
    <dbReference type="NCBI Taxonomy" id="2338368"/>
    <lineage>
        <taxon>Bacteria</taxon>
        <taxon>Pseudomonadati</taxon>
        <taxon>Pseudomonadota</taxon>
        <taxon>Gammaproteobacteria</taxon>
        <taxon>Oceanospirillales</taxon>
        <taxon>Alcanivoracaceae</taxon>
        <taxon>Alcanivorax</taxon>
    </lineage>
</organism>
<dbReference type="InterPro" id="IPR018392">
    <property type="entry name" value="LysM"/>
</dbReference>
<dbReference type="SMART" id="SM00257">
    <property type="entry name" value="LysM"/>
    <property type="match status" value="1"/>
</dbReference>
<evidence type="ECO:0000256" key="1">
    <source>
        <dbReference type="SAM" id="SignalP"/>
    </source>
</evidence>
<dbReference type="SUPFAM" id="SSF54106">
    <property type="entry name" value="LysM domain"/>
    <property type="match status" value="1"/>
</dbReference>
<evidence type="ECO:0000313" key="4">
    <source>
        <dbReference type="Proteomes" id="UP000283734"/>
    </source>
</evidence>
<dbReference type="PANTHER" id="PTHR34700:SF4">
    <property type="entry name" value="PHAGE-LIKE ELEMENT PBSX PROTEIN XKDP"/>
    <property type="match status" value="1"/>
</dbReference>
<dbReference type="Pfam" id="PF01476">
    <property type="entry name" value="LysM"/>
    <property type="match status" value="1"/>
</dbReference>
<dbReference type="CDD" id="cd00118">
    <property type="entry name" value="LysM"/>
    <property type="match status" value="1"/>
</dbReference>
<dbReference type="Gene3D" id="3.10.350.10">
    <property type="entry name" value="LysM domain"/>
    <property type="match status" value="1"/>
</dbReference>
<reference evidence="3 4" key="1">
    <citation type="submission" date="2018-09" db="EMBL/GenBank/DDBJ databases">
        <title>Alcanivorax profundi sp. nov., isolated from 1000 m-depth seawater of the Mariana Trench.</title>
        <authorList>
            <person name="Liu J."/>
        </authorList>
    </citation>
    <scope>NUCLEOTIDE SEQUENCE [LARGE SCALE GENOMIC DNA]</scope>
    <source>
        <strain evidence="3 4">MTEO17</strain>
    </source>
</reference>
<sequence>MMMKSVQRAFTVGLMLSVATLASAAVTLKDGHPSKYYVKNGDTLWDISGRFLEEPWQWPEIWQINEEISNPHLIYPGDEIRLSYVNGEPRLSVERGVQEQVMNNGVVKLSPKVREIANDEAIPAIPASAIAAYLKEGLVVTRQEIQEAPYLVGGRDRRVVFGEGDTVYARDTRTQWEGLEQGYGIYRTGEQYVDPETKEVLGYEARQIGLGRVSNHEGEMLSLRVTSSTEDIRIDDRIFSTEDRRVRAVLYPSAPDTKVEAKIIRFFDRINSVARNDVVVLNKGLRDGLKEGNVLDIFGAGEIVRDRQLGDNVQLPREKTGSLVIFRVFDKVSYGLIMESSRPIYMNDSAESPVGSY</sequence>